<dbReference type="Pfam" id="PF13715">
    <property type="entry name" value="CarbopepD_reg_2"/>
    <property type="match status" value="1"/>
</dbReference>
<comment type="subcellular location">
    <subcellularLocation>
        <location evidence="1 8">Cell outer membrane</location>
        <topology evidence="1 8">Multi-pass membrane protein</topology>
    </subcellularLocation>
</comment>
<evidence type="ECO:0000259" key="10">
    <source>
        <dbReference type="Pfam" id="PF00593"/>
    </source>
</evidence>
<evidence type="ECO:0000256" key="6">
    <source>
        <dbReference type="ARBA" id="ARBA00023136"/>
    </source>
</evidence>
<dbReference type="Pfam" id="PF00593">
    <property type="entry name" value="TonB_dep_Rec_b-barrel"/>
    <property type="match status" value="1"/>
</dbReference>
<sequence>MKKSWDSLTLFTLMKITCVQLLLAIISVGFTAARDGMAQDLLNRTISVQFDNKDLKTVLHRIEKAAKVKFTYVPQLIETENKVSIRATNDRLEEVLDRLLKPLSISYQISGNYIVLRKETSRAELIPAPSESLRVDDLIITGTITDEKGSSLPGVSVLLKGTQRGTVTDSKGTFRLAVPNNSAVLVFSFVGYLPQEVAIGNRATLDVQLAPDNKALGEVVVVGYGTRTKSSLTGSIASIKAEELKVTPVANLAQGLQGRVPGLDMRQNSGTPGGNISVRIRGTNSINGTSEPLYVIDGIQISATSAVNAANPLSQINPSDIESVEVLKDASATAIYGARAANGVVLITTKRGKDGATNVSYDAYVGQQETTRKLGILNASQFAQLENDTYSPTVIYPNPGSVGQGTNYVDLIFRKALIQNHQLSVTSGNNKTQIAMGANYFSQDGIIKNTDYKRYAFRANIDHRISERFKVGTSLYYTVTDEDRLNAGGTGVNVTSAREGILGRAVAAPPTLLPFRPDGSVYSFADQFNGRYRETINPMGELAKKNYTNSNRLLGNLYLEVNLAKGLTYRGSFNVDLTSSLQELYSPRSIVDSISLNNSGAVNGSASNNSSYLRTLLHESILTYKNVFSQHHAVNVTVVYGTQSEVLQNNNQTASGFGNDFTENWSTSNATVYALSSLRNKSSLVSYLGRVGYGYKERYFLDLTARVDGSSKFGANNKYGFFPAISGAWRIIEEDFMKPVKFITDLKLRASYGITGNAGAIGPYQSLATVSGQGYNYNFNNTVLTGINPSGIANPDLKWEQATQLDIGIDLALFSNRLTVVADYYHKRTDNLLFTKAVPMSSGYTTITGNYGSIENKGIELGLSGKILTGAVKWEASGNITFNRNKVLALDGIQNELALSSYSLLKVGYPLGIYRTYILDGINQTGEAFLPGYDARTGGFKIKDVNGDGKISTDDQVIVGNAQPKYFFGFSSSVKYKNFELSGFLQGVQGSRLFNGFRFTFETPSGQVNLLEGTANRWSATNPNNEYVKPAQGTNLPVGDRWVEDNSYIRVKNLTLAYNFPKVKFSKGIRAYISGNNLFTITKYQGWDPESNNYGSSNALFYDNGTYPAAKSYVVGLQCTF</sequence>
<dbReference type="Gene3D" id="2.170.130.10">
    <property type="entry name" value="TonB-dependent receptor, plug domain"/>
    <property type="match status" value="1"/>
</dbReference>
<dbReference type="InterPro" id="IPR000531">
    <property type="entry name" value="Beta-barrel_TonB"/>
</dbReference>
<keyword evidence="13" id="KW-1185">Reference proteome</keyword>
<dbReference type="InterPro" id="IPR023997">
    <property type="entry name" value="TonB-dep_OMP_SusC/RagA_CS"/>
</dbReference>
<dbReference type="Pfam" id="PF07715">
    <property type="entry name" value="Plug"/>
    <property type="match status" value="1"/>
</dbReference>
<organism evidence="12 13">
    <name type="scientific">Spirosoma arboris</name>
    <dbReference type="NCBI Taxonomy" id="2682092"/>
    <lineage>
        <taxon>Bacteria</taxon>
        <taxon>Pseudomonadati</taxon>
        <taxon>Bacteroidota</taxon>
        <taxon>Cytophagia</taxon>
        <taxon>Cytophagales</taxon>
        <taxon>Cytophagaceae</taxon>
        <taxon>Spirosoma</taxon>
    </lineage>
</organism>
<keyword evidence="3 8" id="KW-1134">Transmembrane beta strand</keyword>
<evidence type="ECO:0000313" key="13">
    <source>
        <dbReference type="Proteomes" id="UP000436006"/>
    </source>
</evidence>
<dbReference type="SUPFAM" id="SSF49464">
    <property type="entry name" value="Carboxypeptidase regulatory domain-like"/>
    <property type="match status" value="1"/>
</dbReference>
<comment type="caution">
    <text evidence="12">The sequence shown here is derived from an EMBL/GenBank/DDBJ whole genome shotgun (WGS) entry which is preliminary data.</text>
</comment>
<keyword evidence="5 9" id="KW-0798">TonB box</keyword>
<dbReference type="InterPro" id="IPR012910">
    <property type="entry name" value="Plug_dom"/>
</dbReference>
<dbReference type="RefSeq" id="WP_157583087.1">
    <property type="nucleotide sequence ID" value="NZ_WPIN01000001.1"/>
</dbReference>
<evidence type="ECO:0000256" key="2">
    <source>
        <dbReference type="ARBA" id="ARBA00022448"/>
    </source>
</evidence>
<comment type="similarity">
    <text evidence="8 9">Belongs to the TonB-dependent receptor family.</text>
</comment>
<evidence type="ECO:0000256" key="4">
    <source>
        <dbReference type="ARBA" id="ARBA00022692"/>
    </source>
</evidence>
<evidence type="ECO:0000256" key="8">
    <source>
        <dbReference type="PROSITE-ProRule" id="PRU01360"/>
    </source>
</evidence>
<dbReference type="NCBIfam" id="TIGR04056">
    <property type="entry name" value="OMP_RagA_SusC"/>
    <property type="match status" value="1"/>
</dbReference>
<dbReference type="AlphaFoldDB" id="A0A7K1S5I4"/>
<dbReference type="InterPro" id="IPR037066">
    <property type="entry name" value="Plug_dom_sf"/>
</dbReference>
<name>A0A7K1S5I4_9BACT</name>
<dbReference type="InterPro" id="IPR008969">
    <property type="entry name" value="CarboxyPept-like_regulatory"/>
</dbReference>
<dbReference type="EMBL" id="WPIN01000001">
    <property type="protein sequence ID" value="MVM29005.1"/>
    <property type="molecule type" value="Genomic_DNA"/>
</dbReference>
<gene>
    <name evidence="12" type="ORF">GO755_03090</name>
</gene>
<evidence type="ECO:0000256" key="9">
    <source>
        <dbReference type="RuleBase" id="RU003357"/>
    </source>
</evidence>
<evidence type="ECO:0000256" key="7">
    <source>
        <dbReference type="ARBA" id="ARBA00023237"/>
    </source>
</evidence>
<dbReference type="Gene3D" id="3.55.50.30">
    <property type="match status" value="1"/>
</dbReference>
<dbReference type="InterPro" id="IPR036942">
    <property type="entry name" value="Beta-barrel_TonB_sf"/>
</dbReference>
<evidence type="ECO:0000313" key="12">
    <source>
        <dbReference type="EMBL" id="MVM29005.1"/>
    </source>
</evidence>
<dbReference type="PROSITE" id="PS52016">
    <property type="entry name" value="TONB_DEPENDENT_REC_3"/>
    <property type="match status" value="1"/>
</dbReference>
<feature type="domain" description="TonB-dependent receptor plug" evidence="11">
    <location>
        <begin position="229"/>
        <end position="344"/>
    </location>
</feature>
<keyword evidence="6 8" id="KW-0472">Membrane</keyword>
<evidence type="ECO:0000256" key="1">
    <source>
        <dbReference type="ARBA" id="ARBA00004571"/>
    </source>
</evidence>
<keyword evidence="7 8" id="KW-0998">Cell outer membrane</keyword>
<dbReference type="FunFam" id="2.170.130.10:FF:000008">
    <property type="entry name" value="SusC/RagA family TonB-linked outer membrane protein"/>
    <property type="match status" value="1"/>
</dbReference>
<dbReference type="Proteomes" id="UP000436006">
    <property type="component" value="Unassembled WGS sequence"/>
</dbReference>
<dbReference type="Gene3D" id="2.60.40.1120">
    <property type="entry name" value="Carboxypeptidase-like, regulatory domain"/>
    <property type="match status" value="1"/>
</dbReference>
<dbReference type="InterPro" id="IPR023996">
    <property type="entry name" value="TonB-dep_OMP_SusC/RagA"/>
</dbReference>
<evidence type="ECO:0000256" key="5">
    <source>
        <dbReference type="ARBA" id="ARBA00023077"/>
    </source>
</evidence>
<feature type="domain" description="TonB-dependent receptor-like beta-barrel" evidence="10">
    <location>
        <begin position="538"/>
        <end position="1078"/>
    </location>
</feature>
<dbReference type="InterPro" id="IPR039426">
    <property type="entry name" value="TonB-dep_rcpt-like"/>
</dbReference>
<reference evidence="12 13" key="1">
    <citation type="submission" date="2019-12" db="EMBL/GenBank/DDBJ databases">
        <title>Spirosoma sp. HMF4905 genome sequencing and assembly.</title>
        <authorList>
            <person name="Kang H."/>
            <person name="Cha I."/>
            <person name="Kim H."/>
            <person name="Joh K."/>
        </authorList>
    </citation>
    <scope>NUCLEOTIDE SEQUENCE [LARGE SCALE GENOMIC DNA]</scope>
    <source>
        <strain evidence="12 13">HMF4905</strain>
    </source>
</reference>
<dbReference type="SUPFAM" id="SSF56935">
    <property type="entry name" value="Porins"/>
    <property type="match status" value="1"/>
</dbReference>
<keyword evidence="4 8" id="KW-0812">Transmembrane</keyword>
<protein>
    <submittedName>
        <fullName evidence="12">SusC/RagA family TonB-linked outer membrane protein</fullName>
    </submittedName>
</protein>
<evidence type="ECO:0000256" key="3">
    <source>
        <dbReference type="ARBA" id="ARBA00022452"/>
    </source>
</evidence>
<dbReference type="Gene3D" id="2.40.170.20">
    <property type="entry name" value="TonB-dependent receptor, beta-barrel domain"/>
    <property type="match status" value="1"/>
</dbReference>
<proteinExistence type="inferred from homology"/>
<dbReference type="GO" id="GO:0009279">
    <property type="term" value="C:cell outer membrane"/>
    <property type="evidence" value="ECO:0007669"/>
    <property type="project" value="UniProtKB-SubCell"/>
</dbReference>
<keyword evidence="2 8" id="KW-0813">Transport</keyword>
<accession>A0A7K1S5I4</accession>
<evidence type="ECO:0000259" key="11">
    <source>
        <dbReference type="Pfam" id="PF07715"/>
    </source>
</evidence>
<dbReference type="NCBIfam" id="TIGR04057">
    <property type="entry name" value="SusC_RagA_signa"/>
    <property type="match status" value="1"/>
</dbReference>